<dbReference type="Proteomes" id="UP000184731">
    <property type="component" value="Chromosome"/>
</dbReference>
<gene>
    <name evidence="1" type="ORF">AXG55_00470</name>
</gene>
<dbReference type="RefSeq" id="WP_148696192.1">
    <property type="nucleotide sequence ID" value="NZ_CP017834.1"/>
</dbReference>
<evidence type="ECO:0000313" key="2">
    <source>
        <dbReference type="Proteomes" id="UP000184731"/>
    </source>
</evidence>
<name>A0A1L4CX15_9BACT</name>
<accession>A0A1L4CX15</accession>
<organism evidence="1 2">
    <name type="scientific">Silvanigrella aquatica</name>
    <dbReference type="NCBI Taxonomy" id="1915309"/>
    <lineage>
        <taxon>Bacteria</taxon>
        <taxon>Pseudomonadati</taxon>
        <taxon>Bdellovibrionota</taxon>
        <taxon>Oligoflexia</taxon>
        <taxon>Silvanigrellales</taxon>
        <taxon>Silvanigrellaceae</taxon>
        <taxon>Silvanigrella</taxon>
    </lineage>
</organism>
<dbReference type="AlphaFoldDB" id="A0A1L4CX15"/>
<dbReference type="EMBL" id="CP017834">
    <property type="protein sequence ID" value="APJ02487.1"/>
    <property type="molecule type" value="Genomic_DNA"/>
</dbReference>
<protein>
    <submittedName>
        <fullName evidence="1">Uncharacterized protein</fullName>
    </submittedName>
</protein>
<sequence length="219" mass="25190">MKYLMLIIFSSIIFLNAYGQIENCDSLLKKDRFECLSKQLKLFMLETNRKIATLEQAIKVEQEQKLLEGNYNTVIHQLPSKDNIKIQSGNYFPIISQMSPAEDIASITVEKAMYTQIENKIHVTARFKINGTKRKWSPQNPYISFLMSLPVPLQKNVFERTENLIGTGSSMILDWLHGEIGLMVNAETGTSLARINGSIHMNHFKENYSNISFMYDIKE</sequence>
<proteinExistence type="predicted"/>
<keyword evidence="2" id="KW-1185">Reference proteome</keyword>
<reference evidence="1 2" key="1">
    <citation type="submission" date="2016-10" db="EMBL/GenBank/DDBJ databases">
        <title>Silvanigrella aquatica sp. nov., isolated from a freshwater lake located in the Black Forest, Germany, description of Silvanigrellaceae fam. nov., Silvanigrellales ord. nov., reclassification of the order Bdellovibrionales in the class Oligoflexia, reclassification of the families Bacteriovoracaceae and Halobacteriovoraceae in the new order Bacteriovoracales ord. nov., and reclassification of the family Pseudobacteriovoracaceae in the order Oligoflexiales.</title>
        <authorList>
            <person name="Hahn M.W."/>
            <person name="Schmidt J."/>
            <person name="Koll U."/>
            <person name="Rohde M."/>
            <person name="Verbag S."/>
            <person name="Pitt A."/>
            <person name="Nakai R."/>
            <person name="Naganuma T."/>
            <person name="Lang E."/>
        </authorList>
    </citation>
    <scope>NUCLEOTIDE SEQUENCE [LARGE SCALE GENOMIC DNA]</scope>
    <source>
        <strain evidence="1 2">MWH-Nonnen-W8red</strain>
    </source>
</reference>
<evidence type="ECO:0000313" key="1">
    <source>
        <dbReference type="EMBL" id="APJ02487.1"/>
    </source>
</evidence>
<dbReference type="KEGG" id="saqi:AXG55_00470"/>